<dbReference type="Proteomes" id="UP000253740">
    <property type="component" value="Unassembled WGS sequence"/>
</dbReference>
<protein>
    <submittedName>
        <fullName evidence="1">(P)ppGpp synthetase, RelA/SpoT family</fullName>
    </submittedName>
</protein>
<dbReference type="EMBL" id="DF970247">
    <property type="protein sequence ID" value="GAP67189.1"/>
    <property type="molecule type" value="Genomic_DNA"/>
</dbReference>
<sequence length="222" mass="24097">MTRVPHDLAEPQASIAASRRPDALPVWRQLRIALTIACADTREHARIVDGATVERLCTLAEEYPEIAAMLAEAGISDAFEQLLLRAFAHMNVLKQLVACDSCPPAAWKRSTGELRALLAQAAGLAWVPERDAFLEQAEEALRYLDAEVTYHRDALCAGGALLRLDRALLRLALLQGDADVRAARQRACRRLHLLADMLVPAPGDNPATPHARAAAGPQLHAA</sequence>
<keyword evidence="2" id="KW-1185">Reference proteome</keyword>
<proteinExistence type="predicted"/>
<name>A0A0K8QQM0_9GAMM</name>
<evidence type="ECO:0000313" key="1">
    <source>
        <dbReference type="EMBL" id="GAP67189.1"/>
    </source>
</evidence>
<organism evidence="1">
    <name type="scientific">Mizugakiibacter sediminis</name>
    <dbReference type="NCBI Taxonomy" id="1475481"/>
    <lineage>
        <taxon>Bacteria</taxon>
        <taxon>Pseudomonadati</taxon>
        <taxon>Pseudomonadota</taxon>
        <taxon>Gammaproteobacteria</taxon>
        <taxon>Lysobacterales</taxon>
        <taxon>Rhodanobacteraceae</taxon>
        <taxon>Mizugakiibacter</taxon>
    </lineage>
</organism>
<dbReference type="RefSeq" id="WP_062537742.1">
    <property type="nucleotide sequence ID" value="NZ_DF970247.1"/>
</dbReference>
<gene>
    <name evidence="1" type="ORF">MBSD_n2505</name>
</gene>
<accession>A0A0K8QQM0</accession>
<evidence type="ECO:0000313" key="2">
    <source>
        <dbReference type="Proteomes" id="UP000253740"/>
    </source>
</evidence>
<reference evidence="1" key="1">
    <citation type="submission" date="2015-08" db="EMBL/GenBank/DDBJ databases">
        <title>Complete DNA Sequence of Pseudomonas syringae pv. actinidiae, the Causal Agent of Kiwifruit Canker Disease.</title>
        <authorList>
            <person name="Rikkerink E.H.A."/>
            <person name="Fineran P.C."/>
        </authorList>
    </citation>
    <scope>NUCLEOTIDE SEQUENCE</scope>
    <source>
        <strain evidence="1">SkMP5</strain>
    </source>
</reference>
<dbReference type="AlphaFoldDB" id="A0A0K8QQM0"/>